<evidence type="ECO:0000313" key="2">
    <source>
        <dbReference type="EMBL" id="MBE3638359.1"/>
    </source>
</evidence>
<dbReference type="AlphaFoldDB" id="A0A8J6YXM8"/>
<name>A0A8J6YXM8_9RHOB</name>
<keyword evidence="3" id="KW-1185">Reference proteome</keyword>
<dbReference type="InterPro" id="IPR025669">
    <property type="entry name" value="AAA_dom"/>
</dbReference>
<dbReference type="PANTHER" id="PTHR13696:SF98">
    <property type="entry name" value="PLASMID PARTITION PROTEIN A"/>
    <property type="match status" value="1"/>
</dbReference>
<gene>
    <name evidence="2" type="primary">repA</name>
    <name evidence="2" type="ORF">ICN82_09120</name>
</gene>
<dbReference type="InterPro" id="IPR009061">
    <property type="entry name" value="DNA-bd_dom_put_sf"/>
</dbReference>
<dbReference type="InterPro" id="IPR017818">
    <property type="entry name" value="Plasmid_partition_RepA"/>
</dbReference>
<organism evidence="2 3">
    <name type="scientific">Mangrovicoccus algicola</name>
    <dbReference type="NCBI Taxonomy" id="2771008"/>
    <lineage>
        <taxon>Bacteria</taxon>
        <taxon>Pseudomonadati</taxon>
        <taxon>Pseudomonadota</taxon>
        <taxon>Alphaproteobacteria</taxon>
        <taxon>Rhodobacterales</taxon>
        <taxon>Paracoccaceae</taxon>
        <taxon>Mangrovicoccus</taxon>
    </lineage>
</organism>
<evidence type="ECO:0000259" key="1">
    <source>
        <dbReference type="Pfam" id="PF13614"/>
    </source>
</evidence>
<dbReference type="SUPFAM" id="SSF52540">
    <property type="entry name" value="P-loop containing nucleoside triphosphate hydrolases"/>
    <property type="match status" value="1"/>
</dbReference>
<dbReference type="Gene3D" id="1.10.1660.10">
    <property type="match status" value="1"/>
</dbReference>
<dbReference type="Proteomes" id="UP000609121">
    <property type="component" value="Unassembled WGS sequence"/>
</dbReference>
<dbReference type="Pfam" id="PF13614">
    <property type="entry name" value="AAA_31"/>
    <property type="match status" value="1"/>
</dbReference>
<reference evidence="2" key="1">
    <citation type="submission" date="2020-09" db="EMBL/GenBank/DDBJ databases">
        <title>A novel bacterium of genus Mangrovicoccus, isolated from South China Sea.</title>
        <authorList>
            <person name="Huang H."/>
            <person name="Mo K."/>
            <person name="Hu Y."/>
        </authorList>
    </citation>
    <scope>NUCLEOTIDE SEQUENCE</scope>
    <source>
        <strain evidence="2">HB182678</strain>
    </source>
</reference>
<feature type="domain" description="AAA" evidence="1">
    <location>
        <begin position="117"/>
        <end position="287"/>
    </location>
</feature>
<evidence type="ECO:0000313" key="3">
    <source>
        <dbReference type="Proteomes" id="UP000609121"/>
    </source>
</evidence>
<proteinExistence type="predicted"/>
<sequence length="393" mass="43209">MIETAPIQAGTQSELTREMASRLQTALTTHLMQAYAPDYSKALRTFSATEAAELLGVTGQFLRKCHSEGSIPEPGEIRGGRRFYTAAEIREARRILESGSRKPGKYMPGRREGDKLQVIQLMNFKGGSAKSTSSIHLCHYLALQGYRVLAVDLDPQGSLSGFCGIQTELEFDGVSIYDAIRYEDPVPMRDCIIETYFPGLHLAPARLILSEFETETAISAGRGVSFFDRLTSALSTVEQDYDIVVIDSPPALGFLTLTGLYAATAVIVPMTPSMLDLASTQQFIEMTSAYLEVFESTGVNLNHDFFSFLITRDDPSDIPSQQIVSLMRALFQDRVIHATGLRSTAIGDASMLKMTIYEVARSDMTRTTYDRARTSMDAVGAEIAGMVQAAWGR</sequence>
<dbReference type="InterPro" id="IPR027417">
    <property type="entry name" value="P-loop_NTPase"/>
</dbReference>
<dbReference type="RefSeq" id="WP_193181888.1">
    <property type="nucleotide sequence ID" value="NZ_JACVXA010000021.1"/>
</dbReference>
<comment type="caution">
    <text evidence="2">The sequence shown here is derived from an EMBL/GenBank/DDBJ whole genome shotgun (WGS) entry which is preliminary data.</text>
</comment>
<dbReference type="CDD" id="cd02042">
    <property type="entry name" value="ParAB_family"/>
    <property type="match status" value="1"/>
</dbReference>
<dbReference type="NCBIfam" id="TIGR03453">
    <property type="entry name" value="partition_RepA"/>
    <property type="match status" value="1"/>
</dbReference>
<dbReference type="EMBL" id="JACVXA010000021">
    <property type="protein sequence ID" value="MBE3638359.1"/>
    <property type="molecule type" value="Genomic_DNA"/>
</dbReference>
<dbReference type="Gene3D" id="3.40.50.300">
    <property type="entry name" value="P-loop containing nucleotide triphosphate hydrolases"/>
    <property type="match status" value="1"/>
</dbReference>
<accession>A0A8J6YXM8</accession>
<dbReference type="PANTHER" id="PTHR13696">
    <property type="entry name" value="P-LOOP CONTAINING NUCLEOSIDE TRIPHOSPHATE HYDROLASE"/>
    <property type="match status" value="1"/>
</dbReference>
<protein>
    <submittedName>
        <fullName evidence="2">Plasmid partitioning protein RepA</fullName>
    </submittedName>
</protein>
<dbReference type="InterPro" id="IPR050678">
    <property type="entry name" value="DNA_Partitioning_ATPase"/>
</dbReference>
<dbReference type="SUPFAM" id="SSF46955">
    <property type="entry name" value="Putative DNA-binding domain"/>
    <property type="match status" value="1"/>
</dbReference>